<comment type="caution">
    <text evidence="3">The sequence shown here is derived from an EMBL/GenBank/DDBJ whole genome shotgun (WGS) entry which is preliminary data.</text>
</comment>
<keyword evidence="1" id="KW-0175">Coiled coil</keyword>
<name>A0A956RNF5_UNCEI</name>
<dbReference type="Gene3D" id="1.20.120.520">
    <property type="entry name" value="nmb1532 protein domain like"/>
    <property type="match status" value="1"/>
</dbReference>
<evidence type="ECO:0000256" key="1">
    <source>
        <dbReference type="SAM" id="Coils"/>
    </source>
</evidence>
<evidence type="ECO:0000259" key="2">
    <source>
        <dbReference type="Pfam" id="PF01814"/>
    </source>
</evidence>
<dbReference type="Pfam" id="PF01814">
    <property type="entry name" value="Hemerythrin"/>
    <property type="match status" value="1"/>
</dbReference>
<organism evidence="3 4">
    <name type="scientific">Eiseniibacteriota bacterium</name>
    <dbReference type="NCBI Taxonomy" id="2212470"/>
    <lineage>
        <taxon>Bacteria</taxon>
        <taxon>Candidatus Eiseniibacteriota</taxon>
    </lineage>
</organism>
<reference evidence="3" key="1">
    <citation type="submission" date="2020-04" db="EMBL/GenBank/DDBJ databases">
        <authorList>
            <person name="Zhang T."/>
        </authorList>
    </citation>
    <scope>NUCLEOTIDE SEQUENCE</scope>
    <source>
        <strain evidence="3">HKST-UBA01</strain>
    </source>
</reference>
<reference evidence="3" key="2">
    <citation type="journal article" date="2021" name="Microbiome">
        <title>Successional dynamics and alternative stable states in a saline activated sludge microbial community over 9 years.</title>
        <authorList>
            <person name="Wang Y."/>
            <person name="Ye J."/>
            <person name="Ju F."/>
            <person name="Liu L."/>
            <person name="Boyd J.A."/>
            <person name="Deng Y."/>
            <person name="Parks D.H."/>
            <person name="Jiang X."/>
            <person name="Yin X."/>
            <person name="Woodcroft B.J."/>
            <person name="Tyson G.W."/>
            <person name="Hugenholtz P."/>
            <person name="Polz M.F."/>
            <person name="Zhang T."/>
        </authorList>
    </citation>
    <scope>NUCLEOTIDE SEQUENCE</scope>
    <source>
        <strain evidence="3">HKST-UBA01</strain>
    </source>
</reference>
<proteinExistence type="predicted"/>
<protein>
    <submittedName>
        <fullName evidence="3">Hemerythrin domain-containing protein</fullName>
    </submittedName>
</protein>
<dbReference type="EMBL" id="JAGQHR010000017">
    <property type="protein sequence ID" value="MCA9726297.1"/>
    <property type="molecule type" value="Genomic_DNA"/>
</dbReference>
<gene>
    <name evidence="3" type="ORF">KC729_01345</name>
</gene>
<feature type="coiled-coil region" evidence="1">
    <location>
        <begin position="17"/>
        <end position="60"/>
    </location>
</feature>
<evidence type="ECO:0000313" key="3">
    <source>
        <dbReference type="EMBL" id="MCA9726297.1"/>
    </source>
</evidence>
<sequence length="144" mass="16337">MSDRPERSVPGVEHDVQDEILHEHASLKELLKRLEAAATLEQMEKDLQRLEALLRDHFAAEEERLFPKLLDEAPQHDAFVKGLIEEHTKMIRHVVELRAAVEPGADFPTVVSDSAGLVAELRNHEERENEVILDTFFRDTGIGG</sequence>
<accession>A0A956RNF5</accession>
<evidence type="ECO:0000313" key="4">
    <source>
        <dbReference type="Proteomes" id="UP000697710"/>
    </source>
</evidence>
<dbReference type="Proteomes" id="UP000697710">
    <property type="component" value="Unassembled WGS sequence"/>
</dbReference>
<feature type="domain" description="Hemerythrin-like" evidence="2">
    <location>
        <begin position="18"/>
        <end position="133"/>
    </location>
</feature>
<dbReference type="AlphaFoldDB" id="A0A956RNF5"/>
<dbReference type="InterPro" id="IPR012312">
    <property type="entry name" value="Hemerythrin-like"/>
</dbReference>